<dbReference type="HOGENOM" id="CLU_1194444_0_0_4"/>
<dbReference type="RefSeq" id="WP_013105716.1">
    <property type="nucleotide sequence ID" value="NZ_CTRK01000032.1"/>
</dbReference>
<organism evidence="2 3">
    <name type="scientific">Thiomonas arsenitoxydans (strain DSM 22701 / CIP 110005 / 3As)</name>
    <dbReference type="NCBI Taxonomy" id="426114"/>
    <lineage>
        <taxon>Bacteria</taxon>
        <taxon>Pseudomonadati</taxon>
        <taxon>Pseudomonadota</taxon>
        <taxon>Betaproteobacteria</taxon>
        <taxon>Burkholderiales</taxon>
        <taxon>Thiomonas</taxon>
    </lineage>
</organism>
<accession>D6CSW9</accession>
<proteinExistence type="predicted"/>
<gene>
    <name evidence="2" type="ordered locus">THI_1714</name>
</gene>
<name>D6CSW9_THIA3</name>
<sequence length="225" mass="24200">MTQSSTIFERIDQAAKLSRQLTGKAAARTVSDAFVTERIADIKALHQSGVPLARYARLVAPALGVRPSALLAAFGRAGLTSQPTVPHASEVAKTETTTATPAPVITAKPRDIHDLPSWADGSDKRDDESDEDYRLRKQLEGPPSAGFKAIGESPDERADMLLKSGKLGFGASGVTESDRKIIIALIERFGVNAVERRIDIERKASPGDKLYPSKLRARMTGDSHA</sequence>
<evidence type="ECO:0000313" key="2">
    <source>
        <dbReference type="EMBL" id="CAZ88388.1"/>
    </source>
</evidence>
<dbReference type="Proteomes" id="UP000002372">
    <property type="component" value="Chromosome"/>
</dbReference>
<feature type="region of interest" description="Disordered" evidence="1">
    <location>
        <begin position="82"/>
        <end position="131"/>
    </location>
</feature>
<reference evidence="3" key="2">
    <citation type="journal article" date="2010" name="PLoS Genet.">
        <title>Structure, function, and evolution of the Thiomonas spp. genome.</title>
        <authorList>
            <person name="Arsene-Ploetze F."/>
            <person name="Koechler S."/>
            <person name="Marchal M."/>
            <person name="Coppee J.Y."/>
            <person name="Chandler M."/>
            <person name="Bonnefoy V."/>
            <person name="Brochier-Armanet C."/>
            <person name="Barakat M."/>
            <person name="Barbe V."/>
            <person name="Battaglia-Brunet F."/>
            <person name="Bruneel O."/>
            <person name="Bryan C.G."/>
            <person name="Cleiss-Arnold J."/>
            <person name="Cruveiller S."/>
            <person name="Erhardt M."/>
            <person name="Heinrich-Salmeron A."/>
            <person name="Hommais F."/>
            <person name="Joulian C."/>
            <person name="Krin E."/>
            <person name="Lieutaud A."/>
            <person name="Lievremont D."/>
            <person name="Michel C."/>
            <person name="Muller D."/>
            <person name="Ortet P."/>
            <person name="Proux C."/>
            <person name="Siguier P."/>
            <person name="Roche D."/>
            <person name="Rouy Z."/>
            <person name="Salvignol G."/>
            <person name="Slyemi D."/>
            <person name="Talla E."/>
            <person name="Weiss S."/>
            <person name="Weissenbach J."/>
            <person name="Medigue C."/>
            <person name="Bertin P.N."/>
        </authorList>
    </citation>
    <scope>NUCLEOTIDE SEQUENCE [LARGE SCALE GENOMIC DNA]</scope>
    <source>
        <strain evidence="3">DSM 22701 / CIP 110005 / 3As</strain>
    </source>
</reference>
<dbReference type="KEGG" id="thi:THI_1714"/>
<dbReference type="AlphaFoldDB" id="D6CSW9"/>
<dbReference type="OrthoDB" id="9149945at2"/>
<evidence type="ECO:0000313" key="3">
    <source>
        <dbReference type="Proteomes" id="UP000002372"/>
    </source>
</evidence>
<reference key="1">
    <citation type="submission" date="2009-07" db="EMBL/GenBank/DDBJ databases">
        <authorList>
            <person name="Genoscope - CEA"/>
        </authorList>
    </citation>
    <scope>NUCLEOTIDE SEQUENCE</scope>
    <source>
        <strain>3As</strain>
    </source>
</reference>
<feature type="compositionally biased region" description="Basic and acidic residues" evidence="1">
    <location>
        <begin position="121"/>
        <end position="131"/>
    </location>
</feature>
<feature type="compositionally biased region" description="Low complexity" evidence="1">
    <location>
        <begin position="94"/>
        <end position="107"/>
    </location>
</feature>
<protein>
    <submittedName>
        <fullName evidence="2">Uncharacterized protein</fullName>
    </submittedName>
</protein>
<feature type="region of interest" description="Disordered" evidence="1">
    <location>
        <begin position="205"/>
        <end position="225"/>
    </location>
</feature>
<dbReference type="EMBL" id="FP475956">
    <property type="protein sequence ID" value="CAZ88388.1"/>
    <property type="molecule type" value="Genomic_DNA"/>
</dbReference>
<evidence type="ECO:0000256" key="1">
    <source>
        <dbReference type="SAM" id="MobiDB-lite"/>
    </source>
</evidence>